<feature type="compositionally biased region" description="Pro residues" evidence="4">
    <location>
        <begin position="652"/>
        <end position="665"/>
    </location>
</feature>
<evidence type="ECO:0000256" key="4">
    <source>
        <dbReference type="SAM" id="MobiDB-lite"/>
    </source>
</evidence>
<feature type="compositionally biased region" description="Low complexity" evidence="4">
    <location>
        <begin position="596"/>
        <end position="623"/>
    </location>
</feature>
<evidence type="ECO:0000256" key="2">
    <source>
        <dbReference type="ARBA" id="ARBA00022771"/>
    </source>
</evidence>
<feature type="compositionally biased region" description="Basic and acidic residues" evidence="4">
    <location>
        <begin position="459"/>
        <end position="473"/>
    </location>
</feature>
<evidence type="ECO:0000256" key="3">
    <source>
        <dbReference type="ARBA" id="ARBA00022833"/>
    </source>
</evidence>
<dbReference type="Gene3D" id="4.10.1060.10">
    <property type="entry name" value="Zinc finger, RanBP2-type"/>
    <property type="match status" value="1"/>
</dbReference>
<feature type="region of interest" description="Disordered" evidence="4">
    <location>
        <begin position="541"/>
        <end position="672"/>
    </location>
</feature>
<dbReference type="OrthoDB" id="79830at2759"/>
<reference evidence="6 7" key="1">
    <citation type="journal article" date="2016" name="Mol. Biol. Evol.">
        <title>Comparative Genomics of Early-Diverging Mushroom-Forming Fungi Provides Insights into the Origins of Lignocellulose Decay Capabilities.</title>
        <authorList>
            <person name="Nagy L.G."/>
            <person name="Riley R."/>
            <person name="Tritt A."/>
            <person name="Adam C."/>
            <person name="Daum C."/>
            <person name="Floudas D."/>
            <person name="Sun H."/>
            <person name="Yadav J.S."/>
            <person name="Pangilinan J."/>
            <person name="Larsson K.H."/>
            <person name="Matsuura K."/>
            <person name="Barry K."/>
            <person name="Labutti K."/>
            <person name="Kuo R."/>
            <person name="Ohm R.A."/>
            <person name="Bhattacharya S.S."/>
            <person name="Shirouzu T."/>
            <person name="Yoshinaga Y."/>
            <person name="Martin F.M."/>
            <person name="Grigoriev I.V."/>
            <person name="Hibbett D.S."/>
        </authorList>
    </citation>
    <scope>NUCLEOTIDE SEQUENCE [LARGE SCALE GENOMIC DNA]</scope>
    <source>
        <strain evidence="6 7">CBS 109695</strain>
    </source>
</reference>
<evidence type="ECO:0000313" key="7">
    <source>
        <dbReference type="Proteomes" id="UP000076532"/>
    </source>
</evidence>
<feature type="domain" description="RanBP2-type" evidence="5">
    <location>
        <begin position="760"/>
        <end position="785"/>
    </location>
</feature>
<organism evidence="6 7">
    <name type="scientific">Athelia psychrophila</name>
    <dbReference type="NCBI Taxonomy" id="1759441"/>
    <lineage>
        <taxon>Eukaryota</taxon>
        <taxon>Fungi</taxon>
        <taxon>Dikarya</taxon>
        <taxon>Basidiomycota</taxon>
        <taxon>Agaricomycotina</taxon>
        <taxon>Agaricomycetes</taxon>
        <taxon>Agaricomycetidae</taxon>
        <taxon>Atheliales</taxon>
        <taxon>Atheliaceae</taxon>
        <taxon>Athelia</taxon>
    </lineage>
</organism>
<proteinExistence type="predicted"/>
<keyword evidence="7" id="KW-1185">Reference proteome</keyword>
<feature type="compositionally biased region" description="Polar residues" evidence="4">
    <location>
        <begin position="575"/>
        <end position="588"/>
    </location>
</feature>
<sequence length="786" mass="83574">MSAIRGSNRRAGRNVQSSPYAAARPPKKKSVRYSRMSQSSWTFGISGILNYINPLRLRRSADHLTEEVSEQEQDTEDAESESSRSNDALMHSPNDYTPPVNIVTAQGGPAASLAARGRQLANGLNDPPSPNNLPRTETMFSTPPRAAPYSLDEDVNLSPAESLDKVQRFLREKSGQSLSEWETRGLLTFLEKSAQSTVDDDKPEPFRFSASPSRTPTRGNSPSTPLFVFGAPAPTSIPAPTGHSTAPRKTLAKNPNGVYRWQGGGSAKHTPSRNRYQSPAFGVRAPAPTIMLTPAKTEGKRRRVTEEPTAVPFPAVSPQKAAAESVPTPTPSQSRASIFPPANGSPGENGASSSKTNGASAPRLRTSGLPTKPTAPPIPSPLRQAWGQADSPPHSPKPPHAHAQTKAASFMAGLIKEVTPARKPDLSNPYQTASPVPTKRAGVKAKKPRAPKPAAVVETEVKIESVPEPDTRPEPSQQAIIEATMPKGSKRSRPPADLAKSSRLESSFAPSAPAPGLRGPRQTLNLPHVKNDAAMVIEEADDQEEQLSLAARKRRKTPVKETLTVEEIDDVDMPTSKSPSPGLFSQPTEIIEPESDNANSANPSTSSSSSALPTSPTKSASASLFGLKSSAPKEPSKLRFSYQADKPDSETPLPPLTFTPNPVAPAAPKSTGTFTFDPRQTVLVMSVHDLPTYTFPSPFSPMLPPVAARNMARSTFPASLPSYDFAAPLPAPAKEKPAAPPVMAFNWSGAGMKAPSASGASWTCSSCMLSNPASATDKCTICDAKR</sequence>
<accession>A0A166PYR3</accession>
<protein>
    <recommendedName>
        <fullName evidence="5">RanBP2-type domain-containing protein</fullName>
    </recommendedName>
</protein>
<feature type="region of interest" description="Disordered" evidence="4">
    <location>
        <begin position="194"/>
        <end position="224"/>
    </location>
</feature>
<evidence type="ECO:0000259" key="5">
    <source>
        <dbReference type="SMART" id="SM00547"/>
    </source>
</evidence>
<dbReference type="AlphaFoldDB" id="A0A166PYR3"/>
<feature type="region of interest" description="Disordered" evidence="4">
    <location>
        <begin position="1"/>
        <end position="38"/>
    </location>
</feature>
<dbReference type="Proteomes" id="UP000076532">
    <property type="component" value="Unassembled WGS sequence"/>
</dbReference>
<keyword evidence="1" id="KW-0479">Metal-binding</keyword>
<feature type="compositionally biased region" description="Basic residues" evidence="4">
    <location>
        <begin position="441"/>
        <end position="450"/>
    </location>
</feature>
<feature type="region of interest" description="Disordered" evidence="4">
    <location>
        <begin position="290"/>
        <end position="529"/>
    </location>
</feature>
<keyword evidence="2" id="KW-0863">Zinc-finger</keyword>
<feature type="compositionally biased region" description="Polar residues" evidence="4">
    <location>
        <begin position="350"/>
        <end position="359"/>
    </location>
</feature>
<feature type="region of interest" description="Disordered" evidence="4">
    <location>
        <begin position="261"/>
        <end position="280"/>
    </location>
</feature>
<evidence type="ECO:0000256" key="1">
    <source>
        <dbReference type="ARBA" id="ARBA00022723"/>
    </source>
</evidence>
<feature type="region of interest" description="Disordered" evidence="4">
    <location>
        <begin position="64"/>
        <end position="98"/>
    </location>
</feature>
<gene>
    <name evidence="6" type="ORF">FIBSPDRAFT_887098</name>
</gene>
<dbReference type="InterPro" id="IPR001876">
    <property type="entry name" value="Znf_RanBP2"/>
</dbReference>
<dbReference type="EMBL" id="KV417513">
    <property type="protein sequence ID" value="KZP26587.1"/>
    <property type="molecule type" value="Genomic_DNA"/>
</dbReference>
<feature type="compositionally biased region" description="Acidic residues" evidence="4">
    <location>
        <begin position="67"/>
        <end position="80"/>
    </location>
</feature>
<feature type="compositionally biased region" description="Polar residues" evidence="4">
    <location>
        <begin position="210"/>
        <end position="224"/>
    </location>
</feature>
<evidence type="ECO:0000313" key="6">
    <source>
        <dbReference type="EMBL" id="KZP26587.1"/>
    </source>
</evidence>
<dbReference type="SMART" id="SM00547">
    <property type="entry name" value="ZnF_RBZ"/>
    <property type="match status" value="1"/>
</dbReference>
<keyword evidence="3" id="KW-0862">Zinc</keyword>
<name>A0A166PYR3_9AGAM</name>
<dbReference type="GO" id="GO:0008270">
    <property type="term" value="F:zinc ion binding"/>
    <property type="evidence" value="ECO:0007669"/>
    <property type="project" value="UniProtKB-KW"/>
</dbReference>